<evidence type="ECO:0000256" key="2">
    <source>
        <dbReference type="ARBA" id="ARBA00023172"/>
    </source>
</evidence>
<keyword evidence="1" id="KW-0238">DNA-binding</keyword>
<accession>A0ABT3IIG2</accession>
<keyword evidence="2" id="KW-0233">DNA recombination</keyword>
<proteinExistence type="predicted"/>
<dbReference type="InterPro" id="IPR013762">
    <property type="entry name" value="Integrase-like_cat_sf"/>
</dbReference>
<dbReference type="EMBL" id="JAPDNS010000001">
    <property type="protein sequence ID" value="MCW3483758.1"/>
    <property type="molecule type" value="Genomic_DNA"/>
</dbReference>
<evidence type="ECO:0000259" key="3">
    <source>
        <dbReference type="PROSITE" id="PS51898"/>
    </source>
</evidence>
<reference evidence="4 5" key="1">
    <citation type="submission" date="2022-10" db="EMBL/GenBank/DDBJ databases">
        <title>Chitinophaga nivalis PC15 sp. nov., isolated from Pyeongchang county, South Korea.</title>
        <authorList>
            <person name="Trinh H.N."/>
        </authorList>
    </citation>
    <scope>NUCLEOTIDE SEQUENCE [LARGE SCALE GENOMIC DNA]</scope>
    <source>
        <strain evidence="4 5">PC14</strain>
    </source>
</reference>
<organism evidence="4 5">
    <name type="scientific">Chitinophaga nivalis</name>
    <dbReference type="NCBI Taxonomy" id="2991709"/>
    <lineage>
        <taxon>Bacteria</taxon>
        <taxon>Pseudomonadati</taxon>
        <taxon>Bacteroidota</taxon>
        <taxon>Chitinophagia</taxon>
        <taxon>Chitinophagales</taxon>
        <taxon>Chitinophagaceae</taxon>
        <taxon>Chitinophaga</taxon>
    </lineage>
</organism>
<name>A0ABT3IIG2_9BACT</name>
<comment type="caution">
    <text evidence="4">The sequence shown here is derived from an EMBL/GenBank/DDBJ whole genome shotgun (WGS) entry which is preliminary data.</text>
</comment>
<dbReference type="Proteomes" id="UP001207742">
    <property type="component" value="Unassembled WGS sequence"/>
</dbReference>
<dbReference type="InterPro" id="IPR011010">
    <property type="entry name" value="DNA_brk_join_enz"/>
</dbReference>
<keyword evidence="5" id="KW-1185">Reference proteome</keyword>
<dbReference type="InterPro" id="IPR010998">
    <property type="entry name" value="Integrase_recombinase_N"/>
</dbReference>
<dbReference type="PROSITE" id="PS51898">
    <property type="entry name" value="TYR_RECOMBINASE"/>
    <property type="match status" value="1"/>
</dbReference>
<protein>
    <submittedName>
        <fullName evidence="4">Tyrosine-type recombinase/integrase</fullName>
    </submittedName>
</protein>
<evidence type="ECO:0000313" key="4">
    <source>
        <dbReference type="EMBL" id="MCW3483758.1"/>
    </source>
</evidence>
<dbReference type="Gene3D" id="1.10.443.10">
    <property type="entry name" value="Intergrase catalytic core"/>
    <property type="match status" value="1"/>
</dbReference>
<dbReference type="SUPFAM" id="SSF56349">
    <property type="entry name" value="DNA breaking-rejoining enzymes"/>
    <property type="match status" value="1"/>
</dbReference>
<dbReference type="Pfam" id="PF00589">
    <property type="entry name" value="Phage_integrase"/>
    <property type="match status" value="1"/>
</dbReference>
<dbReference type="RefSeq" id="WP_264729277.1">
    <property type="nucleotide sequence ID" value="NZ_JAPDNR010000001.1"/>
</dbReference>
<dbReference type="InterPro" id="IPR002104">
    <property type="entry name" value="Integrase_catalytic"/>
</dbReference>
<evidence type="ECO:0000256" key="1">
    <source>
        <dbReference type="ARBA" id="ARBA00023125"/>
    </source>
</evidence>
<evidence type="ECO:0000313" key="5">
    <source>
        <dbReference type="Proteomes" id="UP001207742"/>
    </source>
</evidence>
<dbReference type="Gene3D" id="1.10.150.130">
    <property type="match status" value="1"/>
</dbReference>
<gene>
    <name evidence="4" type="ORF">OL497_07635</name>
</gene>
<sequence>MFTWSNGYVYFSFYCDDARCRTSIGIQISKDNYTKGKIPSIATIKMSRIKSAVDEHINICTALKKKILKNDIKSIVDVILDRKDIVTSTFLDDWDSMIEQMKTGELLIRRTKKRYKPGTIDRYTDNKVRIKQFSSDKKVKLEYECIDKQWIEKWFSWSVAQKYSQNTICLITAQLRFFLSITFDRGIHENAIFKSALLYQSQEEVDAVALTEEEIKKIYDLNLKGAKARARDIFVFGCYVGLRVDDLNKINNYHLVGDHFEFFTDKSSKKVTIPLHWIAASIYHKYKGKLPVYGSRSSLRPHLSDLCSRAGISEQILIVCTKGGVTEGNYYAKHDLVSSHTMRRSFATNAVLAGIPDRQIMLVTGHTTTESFNRYVKISDEQTLQLLKSQAWFKVPQQTLVSEIDDK</sequence>
<feature type="domain" description="Tyr recombinase" evidence="3">
    <location>
        <begin position="205"/>
        <end position="388"/>
    </location>
</feature>